<keyword evidence="3" id="KW-0732">Signal</keyword>
<dbReference type="Proteomes" id="UP000245884">
    <property type="component" value="Unassembled WGS sequence"/>
</dbReference>
<evidence type="ECO:0000313" key="4">
    <source>
        <dbReference type="EMBL" id="PWN24984.1"/>
    </source>
</evidence>
<dbReference type="EMBL" id="KZ819678">
    <property type="protein sequence ID" value="PWN24984.1"/>
    <property type="molecule type" value="Genomic_DNA"/>
</dbReference>
<dbReference type="GeneID" id="37031761"/>
<feature type="compositionally biased region" description="Polar residues" evidence="1">
    <location>
        <begin position="449"/>
        <end position="467"/>
    </location>
</feature>
<feature type="compositionally biased region" description="Low complexity" evidence="1">
    <location>
        <begin position="496"/>
        <end position="505"/>
    </location>
</feature>
<sequence>MRIPLHLAIVLHSLLLLILTTSTRAQVKSSARESALTGPISGPSPSLDHDEQDSSSLLWSDIPAVQLGRGLQPPHRWKEFLPSHHAGSGEWPSAGVVPKRSDNARRKLGQLDNSASRSQPVVEDDEGDDGEDHDNDDDDDVEQHEQERDFRQRAAKEAKKRKDAHDRQAMSHLRSKAKKEARSAWKSAKSAAKVVARPKEATEEEEEHRQSSIPLLGAVATVYHLVASSLAHAWRFVSFFTRYVKHALLLAWRSARYAFTIIGRAILSIWASGRYVTRQVLRPIRIIFAPIIYIWLGLRFIIWDLPSFYLFAVLREVYPLYVFCGAALALGTAIGIGCAIALWVGSLVTRGNSPLESHLDSWRGNETGRLLKKRKGTLGAFDFERENEAVVRQWGERERRRAKREERERRKRREGKQRAADPPLRRGPADRWDGFPSYASDSMDAHLTSEVTSPSSYEDNPSLSGSDPTPDYLRGLGKSWRPLPKSVADNLAQRVASASSASAMDPDGDDYDDHDRSYEEEQPVYPYSARQQYGGPSPRSSREEDDYFSVGRGGAPGITRQAPMDSPQSYAAAVSGPGFGAPYAPLGATGRQSRSRRSAEGGAMGTASASGSALQSPTLGLGGVGQPAVSSPEVSTATARRRRGAQGGIVVR</sequence>
<feature type="signal peptide" evidence="3">
    <location>
        <begin position="1"/>
        <end position="25"/>
    </location>
</feature>
<evidence type="ECO:0000256" key="3">
    <source>
        <dbReference type="SAM" id="SignalP"/>
    </source>
</evidence>
<organism evidence="4 5">
    <name type="scientific">Jaminaea rosea</name>
    <dbReference type="NCBI Taxonomy" id="1569628"/>
    <lineage>
        <taxon>Eukaryota</taxon>
        <taxon>Fungi</taxon>
        <taxon>Dikarya</taxon>
        <taxon>Basidiomycota</taxon>
        <taxon>Ustilaginomycotina</taxon>
        <taxon>Exobasidiomycetes</taxon>
        <taxon>Microstromatales</taxon>
        <taxon>Microstromatales incertae sedis</taxon>
        <taxon>Jaminaea</taxon>
    </lineage>
</organism>
<keyword evidence="5" id="KW-1185">Reference proteome</keyword>
<protein>
    <submittedName>
        <fullName evidence="4">Uncharacterized protein</fullName>
    </submittedName>
</protein>
<evidence type="ECO:0000256" key="1">
    <source>
        <dbReference type="SAM" id="MobiDB-lite"/>
    </source>
</evidence>
<feature type="compositionally biased region" description="Acidic residues" evidence="1">
    <location>
        <begin position="122"/>
        <end position="142"/>
    </location>
</feature>
<feature type="region of interest" description="Disordered" evidence="1">
    <location>
        <begin position="76"/>
        <end position="208"/>
    </location>
</feature>
<dbReference type="OrthoDB" id="10684862at2759"/>
<feature type="region of interest" description="Disordered" evidence="1">
    <location>
        <begin position="30"/>
        <end position="55"/>
    </location>
</feature>
<feature type="compositionally biased region" description="Basic and acidic residues" evidence="1">
    <location>
        <begin position="395"/>
        <end position="408"/>
    </location>
</feature>
<feature type="region of interest" description="Disordered" evidence="1">
    <location>
        <begin position="492"/>
        <end position="652"/>
    </location>
</feature>
<dbReference type="AlphaFoldDB" id="A0A316UJ77"/>
<feature type="compositionally biased region" description="Basic and acidic residues" evidence="1">
    <location>
        <begin position="416"/>
        <end position="433"/>
    </location>
</feature>
<gene>
    <name evidence="4" type="ORF">BDZ90DRAFT_90945</name>
</gene>
<evidence type="ECO:0000256" key="2">
    <source>
        <dbReference type="SAM" id="Phobius"/>
    </source>
</evidence>
<feature type="chain" id="PRO_5016418731" evidence="3">
    <location>
        <begin position="26"/>
        <end position="652"/>
    </location>
</feature>
<feature type="transmembrane region" description="Helical" evidence="2">
    <location>
        <begin position="317"/>
        <end position="344"/>
    </location>
</feature>
<feature type="compositionally biased region" description="Low complexity" evidence="1">
    <location>
        <begin position="184"/>
        <end position="195"/>
    </location>
</feature>
<keyword evidence="2" id="KW-1133">Transmembrane helix</keyword>
<name>A0A316UJ77_9BASI</name>
<reference evidence="4 5" key="1">
    <citation type="journal article" date="2018" name="Mol. Biol. Evol.">
        <title>Broad Genomic Sampling Reveals a Smut Pathogenic Ancestry of the Fungal Clade Ustilaginomycotina.</title>
        <authorList>
            <person name="Kijpornyongpan T."/>
            <person name="Mondo S.J."/>
            <person name="Barry K."/>
            <person name="Sandor L."/>
            <person name="Lee J."/>
            <person name="Lipzen A."/>
            <person name="Pangilinan J."/>
            <person name="LaButti K."/>
            <person name="Hainaut M."/>
            <person name="Henrissat B."/>
            <person name="Grigoriev I.V."/>
            <person name="Spatafora J.W."/>
            <person name="Aime M.C."/>
        </authorList>
    </citation>
    <scope>NUCLEOTIDE SEQUENCE [LARGE SCALE GENOMIC DNA]</scope>
    <source>
        <strain evidence="4 5">MCA 5214</strain>
    </source>
</reference>
<dbReference type="RefSeq" id="XP_025359596.1">
    <property type="nucleotide sequence ID" value="XM_025509938.1"/>
</dbReference>
<feature type="compositionally biased region" description="Basic and acidic residues" evidence="1">
    <location>
        <begin position="143"/>
        <end position="157"/>
    </location>
</feature>
<evidence type="ECO:0000313" key="5">
    <source>
        <dbReference type="Proteomes" id="UP000245884"/>
    </source>
</evidence>
<keyword evidence="2" id="KW-0472">Membrane</keyword>
<proteinExistence type="predicted"/>
<feature type="region of interest" description="Disordered" evidence="1">
    <location>
        <begin position="395"/>
        <end position="478"/>
    </location>
</feature>
<keyword evidence="2" id="KW-0812">Transmembrane</keyword>
<feature type="transmembrane region" description="Helical" evidence="2">
    <location>
        <begin position="284"/>
        <end position="305"/>
    </location>
</feature>
<accession>A0A316UJ77</accession>